<proteinExistence type="predicted"/>
<gene>
    <name evidence="2" type="ORF">AVDCRST_MAG59-4039</name>
</gene>
<feature type="compositionally biased region" description="Basic and acidic residues" evidence="1">
    <location>
        <begin position="46"/>
        <end position="57"/>
    </location>
</feature>
<dbReference type="EMBL" id="CADCWF010000296">
    <property type="protein sequence ID" value="CAA9575236.1"/>
    <property type="molecule type" value="Genomic_DNA"/>
</dbReference>
<reference evidence="2" key="1">
    <citation type="submission" date="2020-02" db="EMBL/GenBank/DDBJ databases">
        <authorList>
            <person name="Meier V. D."/>
        </authorList>
    </citation>
    <scope>NUCLEOTIDE SEQUENCE</scope>
    <source>
        <strain evidence="2">AVDCRST_MAG59</strain>
    </source>
</reference>
<organism evidence="2">
    <name type="scientific">uncultured Thermomicrobiales bacterium</name>
    <dbReference type="NCBI Taxonomy" id="1645740"/>
    <lineage>
        <taxon>Bacteria</taxon>
        <taxon>Pseudomonadati</taxon>
        <taxon>Thermomicrobiota</taxon>
        <taxon>Thermomicrobia</taxon>
        <taxon>Thermomicrobiales</taxon>
        <taxon>environmental samples</taxon>
    </lineage>
</organism>
<feature type="region of interest" description="Disordered" evidence="1">
    <location>
        <begin position="1"/>
        <end position="57"/>
    </location>
</feature>
<sequence length="57" mass="6542">GPSVVRVRRRRRRNLRDGPARGSGRPQHRRRGPAGRGMRARRKSPNPKESDMSDKLV</sequence>
<feature type="compositionally biased region" description="Basic residues" evidence="1">
    <location>
        <begin position="26"/>
        <end position="45"/>
    </location>
</feature>
<feature type="non-terminal residue" evidence="2">
    <location>
        <position position="1"/>
    </location>
</feature>
<feature type="compositionally biased region" description="Basic residues" evidence="1">
    <location>
        <begin position="1"/>
        <end position="14"/>
    </location>
</feature>
<name>A0A6J4VEU2_9BACT</name>
<accession>A0A6J4VEU2</accession>
<evidence type="ECO:0000313" key="2">
    <source>
        <dbReference type="EMBL" id="CAA9575236.1"/>
    </source>
</evidence>
<dbReference type="AlphaFoldDB" id="A0A6J4VEU2"/>
<evidence type="ECO:0000256" key="1">
    <source>
        <dbReference type="SAM" id="MobiDB-lite"/>
    </source>
</evidence>
<protein>
    <submittedName>
        <fullName evidence="2">Uncharacterized protein</fullName>
    </submittedName>
</protein>
<feature type="non-terminal residue" evidence="2">
    <location>
        <position position="57"/>
    </location>
</feature>